<dbReference type="SUPFAM" id="SSF53756">
    <property type="entry name" value="UDP-Glycosyltransferase/glycogen phosphorylase"/>
    <property type="match status" value="1"/>
</dbReference>
<dbReference type="GO" id="GO:0016758">
    <property type="term" value="F:hexosyltransferase activity"/>
    <property type="evidence" value="ECO:0007669"/>
    <property type="project" value="TreeGrafter"/>
</dbReference>
<evidence type="ECO:0000259" key="1">
    <source>
        <dbReference type="Pfam" id="PF00534"/>
    </source>
</evidence>
<dbReference type="PANTHER" id="PTHR45947">
    <property type="entry name" value="SULFOQUINOVOSYL TRANSFERASE SQD2"/>
    <property type="match status" value="1"/>
</dbReference>
<dbReference type="Gene3D" id="3.40.50.2000">
    <property type="entry name" value="Glycogen Phosphorylase B"/>
    <property type="match status" value="2"/>
</dbReference>
<feature type="domain" description="Glycosyltransferase subfamily 4-like N-terminal" evidence="2">
    <location>
        <begin position="20"/>
        <end position="205"/>
    </location>
</feature>
<dbReference type="InterPro" id="IPR050194">
    <property type="entry name" value="Glycosyltransferase_grp1"/>
</dbReference>
<gene>
    <name evidence="3" type="ORF">K1720_02875</name>
</gene>
<proteinExistence type="predicted"/>
<dbReference type="Pfam" id="PF13439">
    <property type="entry name" value="Glyco_transf_4"/>
    <property type="match status" value="1"/>
</dbReference>
<dbReference type="KEGG" id="thei:K1720_02875"/>
<dbReference type="Pfam" id="PF00534">
    <property type="entry name" value="Glycos_transf_1"/>
    <property type="match status" value="1"/>
</dbReference>
<protein>
    <submittedName>
        <fullName evidence="3">Glycosyltransferase family 4 protein</fullName>
    </submittedName>
</protein>
<dbReference type="PANTHER" id="PTHR45947:SF3">
    <property type="entry name" value="SULFOQUINOVOSYL TRANSFERASE SQD2"/>
    <property type="match status" value="1"/>
</dbReference>
<dbReference type="GeneID" id="72777253"/>
<dbReference type="RefSeq" id="WP_251949741.1">
    <property type="nucleotide sequence ID" value="NZ_CP080572.1"/>
</dbReference>
<feature type="domain" description="Glycosyl transferase family 1" evidence="1">
    <location>
        <begin position="207"/>
        <end position="362"/>
    </location>
</feature>
<reference evidence="3 4" key="1">
    <citation type="submission" date="2021-08" db="EMBL/GenBank/DDBJ databases">
        <title>Thermococcus onnuriiensis IOH2.</title>
        <authorList>
            <person name="Park Y.-J."/>
        </authorList>
    </citation>
    <scope>NUCLEOTIDE SEQUENCE [LARGE SCALE GENOMIC DNA]</scope>
    <source>
        <strain evidence="3 4">IOH2</strain>
    </source>
</reference>
<dbReference type="CDD" id="cd03794">
    <property type="entry name" value="GT4_WbuB-like"/>
    <property type="match status" value="1"/>
</dbReference>
<dbReference type="Proteomes" id="UP001056425">
    <property type="component" value="Chromosome"/>
</dbReference>
<evidence type="ECO:0000259" key="2">
    <source>
        <dbReference type="Pfam" id="PF13439"/>
    </source>
</evidence>
<organism evidence="3 4">
    <name type="scientific">Thermococcus argininiproducens</name>
    <dbReference type="NCBI Taxonomy" id="2866384"/>
    <lineage>
        <taxon>Archaea</taxon>
        <taxon>Methanobacteriati</taxon>
        <taxon>Methanobacteriota</taxon>
        <taxon>Thermococci</taxon>
        <taxon>Thermococcales</taxon>
        <taxon>Thermococcaceae</taxon>
        <taxon>Thermococcus</taxon>
    </lineage>
</organism>
<dbReference type="EMBL" id="CP080572">
    <property type="protein sequence ID" value="USH00426.1"/>
    <property type="molecule type" value="Genomic_DNA"/>
</dbReference>
<sequence length="399" mass="45090">METKSDLVIFSQAFPPEKGGNASRMGDLYNYLTKFGVGITVVSAIETYPFGTFPRKFKFSKREGDVIRLFTYQPKKEASGLERAMYYTFFPLLASLWLIRNRKRTDVILITSPPPQMYIVALTGKLLKKKVIVDIRDLFLDVSVSLGFIKKGSIVERIFRFLESKALQTANAITVVTPKIRRQLIKKYGVNPTKCYVVPNGVDLEAFKCKKKTRKLQMVYTGYFGHAQDFDTFLEGYALVNEKDRIPLILAGSGENLNETLEKAEKLGLSRWISYIGMLSREEVVNLLCSSIIGVAPIKADESLKYAIPSKIYEYLACGLPFVGVGAGEIERIAKESQAGCVGKTPKEVAECIKKLLRSNMRKMRLYSLRYVSQYSREASARKFLRVLDVVREQNGEGH</sequence>
<keyword evidence="4" id="KW-1185">Reference proteome</keyword>
<dbReference type="AlphaFoldDB" id="A0A9E7MB70"/>
<evidence type="ECO:0000313" key="4">
    <source>
        <dbReference type="Proteomes" id="UP001056425"/>
    </source>
</evidence>
<dbReference type="InterPro" id="IPR028098">
    <property type="entry name" value="Glyco_trans_4-like_N"/>
</dbReference>
<evidence type="ECO:0000313" key="3">
    <source>
        <dbReference type="EMBL" id="USH00426.1"/>
    </source>
</evidence>
<name>A0A9E7MB70_9EURY</name>
<accession>A0A9E7MB70</accession>
<dbReference type="InterPro" id="IPR001296">
    <property type="entry name" value="Glyco_trans_1"/>
</dbReference>